<dbReference type="Proteomes" id="UP000000702">
    <property type="component" value="Unassembled WGS sequence"/>
</dbReference>
<keyword evidence="3" id="KW-1185">Reference proteome</keyword>
<comment type="caution">
    <text evidence="2">The sequence shown here is derived from an EMBL/GenBank/DDBJ whole genome shotgun (WGS) entry which is preliminary data.</text>
</comment>
<reference evidence="3" key="1">
    <citation type="submission" date="2011-07" db="EMBL/GenBank/DDBJ databases">
        <title>Divergent evolution of antigenic variation in African trypanosomes.</title>
        <authorList>
            <person name="Jackson A.P."/>
            <person name="Berry A."/>
            <person name="Allison H.C."/>
            <person name="Burton P."/>
            <person name="Anderson J."/>
            <person name="Aslett M."/>
            <person name="Brown R."/>
            <person name="Corton N."/>
            <person name="Harris D."/>
            <person name="Hauser H."/>
            <person name="Gamble J."/>
            <person name="Gilderthorp R."/>
            <person name="McQuillan J."/>
            <person name="Quail M.A."/>
            <person name="Sanders M."/>
            <person name="Van Tonder A."/>
            <person name="Ginger M.L."/>
            <person name="Donelson J.E."/>
            <person name="Field M.C."/>
            <person name="Barry J.D."/>
            <person name="Berriman M."/>
            <person name="Hertz-Fowler C."/>
        </authorList>
    </citation>
    <scope>NUCLEOTIDE SEQUENCE [LARGE SCALE GENOMIC DNA]</scope>
    <source>
        <strain evidence="3">IL3000</strain>
    </source>
</reference>
<dbReference type="AlphaFoldDB" id="F9WGN0"/>
<evidence type="ECO:0000256" key="1">
    <source>
        <dbReference type="SAM" id="Phobius"/>
    </source>
</evidence>
<name>F9WGN0_TRYCI</name>
<dbReference type="EMBL" id="CAEQ01002292">
    <property type="protein sequence ID" value="CCD16467.1"/>
    <property type="molecule type" value="Genomic_DNA"/>
</dbReference>
<protein>
    <submittedName>
        <fullName evidence="2">WGS project CAEQ00000000 data, annotated contig 519</fullName>
    </submittedName>
</protein>
<dbReference type="VEuPathDB" id="TriTrypDB:TcIL3000_0_13870"/>
<accession>F9WGN0</accession>
<evidence type="ECO:0000313" key="2">
    <source>
        <dbReference type="EMBL" id="CCD16467.1"/>
    </source>
</evidence>
<organism evidence="2 3">
    <name type="scientific">Trypanosoma congolense (strain IL3000)</name>
    <dbReference type="NCBI Taxonomy" id="1068625"/>
    <lineage>
        <taxon>Eukaryota</taxon>
        <taxon>Discoba</taxon>
        <taxon>Euglenozoa</taxon>
        <taxon>Kinetoplastea</taxon>
        <taxon>Metakinetoplastina</taxon>
        <taxon>Trypanosomatida</taxon>
        <taxon>Trypanosomatidae</taxon>
        <taxon>Trypanosoma</taxon>
        <taxon>Nannomonas</taxon>
    </lineage>
</organism>
<evidence type="ECO:0000313" key="3">
    <source>
        <dbReference type="Proteomes" id="UP000000702"/>
    </source>
</evidence>
<keyword evidence="1" id="KW-0472">Membrane</keyword>
<keyword evidence="1" id="KW-1133">Transmembrane helix</keyword>
<sequence>MRRVAAGCKFLVDESRPLLLEYFGGVWCPAIDLPWTVVPRLPSLPLLLLYYTEPLGGLLPIENLSSHPAAGPRPTVFRPQLVEAPLKLPSSRSYGLEESVPPHPATCSRKLAALSSKYPGSWNLAADLQWTVVPRLIFRYSDSESKPPLGGRQQTAIFFGFVWSLASISLLGILLELNFFLLFTLRTKKQ</sequence>
<reference evidence="2 3" key="2">
    <citation type="journal article" date="2012" name="Proc. Natl. Acad. Sci. U.S.A.">
        <title>Antigenic diversity is generated by distinct evolutionary mechanisms in African trypanosome species.</title>
        <authorList>
            <person name="Jackson A.P."/>
            <person name="Berry A."/>
            <person name="Aslett M."/>
            <person name="Allison H.C."/>
            <person name="Burton P."/>
            <person name="Vavrova-Anderson J."/>
            <person name="Brown R."/>
            <person name="Browne H."/>
            <person name="Corton N."/>
            <person name="Hauser H."/>
            <person name="Gamble J."/>
            <person name="Gilderthorp R."/>
            <person name="Marcello L."/>
            <person name="McQuillan J."/>
            <person name="Otto T.D."/>
            <person name="Quail M.A."/>
            <person name="Sanders M.J."/>
            <person name="van Tonder A."/>
            <person name="Ginger M.L."/>
            <person name="Field M.C."/>
            <person name="Barry J.D."/>
            <person name="Hertz-Fowler C."/>
            <person name="Berriman M."/>
        </authorList>
    </citation>
    <scope>NUCLEOTIDE SEQUENCE [LARGE SCALE GENOMIC DNA]</scope>
    <source>
        <strain evidence="2 3">IL3000</strain>
    </source>
</reference>
<gene>
    <name evidence="2" type="ORF">TCIL3000_0_13870</name>
</gene>
<feature type="transmembrane region" description="Helical" evidence="1">
    <location>
        <begin position="156"/>
        <end position="185"/>
    </location>
</feature>
<proteinExistence type="predicted"/>
<keyword evidence="1" id="KW-0812">Transmembrane</keyword>